<dbReference type="AlphaFoldDB" id="A0A0L8GWD9"/>
<sequence>MTSIVGKKFFIINQQKPSKIHFLKYYNTSLYYKKNSQYIPIQLIFNRKYYD</sequence>
<protein>
    <submittedName>
        <fullName evidence="1">Uncharacterized protein</fullName>
    </submittedName>
</protein>
<name>A0A0L8GWD9_OCTBM</name>
<evidence type="ECO:0000313" key="1">
    <source>
        <dbReference type="EMBL" id="KOF81288.1"/>
    </source>
</evidence>
<gene>
    <name evidence="1" type="ORF">OCBIM_22026750mg</name>
</gene>
<dbReference type="EMBL" id="KQ420109">
    <property type="protein sequence ID" value="KOF81288.1"/>
    <property type="molecule type" value="Genomic_DNA"/>
</dbReference>
<reference evidence="1" key="1">
    <citation type="submission" date="2015-07" db="EMBL/GenBank/DDBJ databases">
        <title>MeaNS - Measles Nucleotide Surveillance Program.</title>
        <authorList>
            <person name="Tran T."/>
            <person name="Druce J."/>
        </authorList>
    </citation>
    <scope>NUCLEOTIDE SEQUENCE</scope>
    <source>
        <strain evidence="1">UCB-OBI-ISO-001</strain>
        <tissue evidence="1">Gonad</tissue>
    </source>
</reference>
<accession>A0A0L8GWD9</accession>
<organism evidence="1">
    <name type="scientific">Octopus bimaculoides</name>
    <name type="common">California two-spotted octopus</name>
    <dbReference type="NCBI Taxonomy" id="37653"/>
    <lineage>
        <taxon>Eukaryota</taxon>
        <taxon>Metazoa</taxon>
        <taxon>Spiralia</taxon>
        <taxon>Lophotrochozoa</taxon>
        <taxon>Mollusca</taxon>
        <taxon>Cephalopoda</taxon>
        <taxon>Coleoidea</taxon>
        <taxon>Octopodiformes</taxon>
        <taxon>Octopoda</taxon>
        <taxon>Incirrata</taxon>
        <taxon>Octopodidae</taxon>
        <taxon>Octopus</taxon>
    </lineage>
</organism>
<proteinExistence type="predicted"/>